<reference evidence="5" key="2">
    <citation type="submission" date="2025-08" db="UniProtKB">
        <authorList>
            <consortium name="RefSeq"/>
        </authorList>
    </citation>
    <scope>IDENTIFICATION</scope>
</reference>
<dbReference type="Gene3D" id="3.30.70.330">
    <property type="match status" value="1"/>
</dbReference>
<keyword evidence="4" id="KW-1185">Reference proteome</keyword>
<name>A0ABM4B334_HYDVU</name>
<evidence type="ECO:0000256" key="1">
    <source>
        <dbReference type="ARBA" id="ARBA00022884"/>
    </source>
</evidence>
<dbReference type="SMART" id="SM00360">
    <property type="entry name" value="RRM"/>
    <property type="match status" value="1"/>
</dbReference>
<keyword evidence="1 2" id="KW-0694">RNA-binding</keyword>
<dbReference type="Pfam" id="PF00076">
    <property type="entry name" value="RRM_1"/>
    <property type="match status" value="1"/>
</dbReference>
<sequence>MTPWYPTSFFKQSDGSLMAYPPSFFNFIPPVYKILAQKEKCESFSNCSPNSEQMNKAFLSLAYPCHLHINCCVFHRNEMEEPYLLDKQCCPAIKAHRAIFYRNKIFVGSLARKTSPADLAQFFKKFGKVIAAKVIMDSGGNSKGYGFVSFASEDTVNSILSQGAIYMEKKRIAVAFAIRKKHDDEI</sequence>
<dbReference type="PROSITE" id="PS50102">
    <property type="entry name" value="RRM"/>
    <property type="match status" value="1"/>
</dbReference>
<dbReference type="PANTHER" id="PTHR11176:SF57">
    <property type="entry name" value="PROTEIN BOULE"/>
    <property type="match status" value="1"/>
</dbReference>
<protein>
    <submittedName>
        <fullName evidence="5">Uncharacterized protein LOC105847257 isoform X3</fullName>
    </submittedName>
</protein>
<accession>A0ABM4B334</accession>
<dbReference type="InterPro" id="IPR035979">
    <property type="entry name" value="RBD_domain_sf"/>
</dbReference>
<dbReference type="InterPro" id="IPR000504">
    <property type="entry name" value="RRM_dom"/>
</dbReference>
<evidence type="ECO:0000256" key="2">
    <source>
        <dbReference type="PROSITE-ProRule" id="PRU00176"/>
    </source>
</evidence>
<dbReference type="Proteomes" id="UP001652625">
    <property type="component" value="Chromosome 01"/>
</dbReference>
<dbReference type="InterPro" id="IPR012677">
    <property type="entry name" value="Nucleotide-bd_a/b_plait_sf"/>
</dbReference>
<evidence type="ECO:0000259" key="3">
    <source>
        <dbReference type="PROSITE" id="PS50102"/>
    </source>
</evidence>
<dbReference type="SUPFAM" id="SSF54928">
    <property type="entry name" value="RNA-binding domain, RBD"/>
    <property type="match status" value="1"/>
</dbReference>
<reference evidence="4" key="1">
    <citation type="submission" date="2025-05" db="UniProtKB">
        <authorList>
            <consortium name="RefSeq"/>
        </authorList>
    </citation>
    <scope>NUCLEOTIDE SEQUENCE [LARGE SCALE GENOMIC DNA]</scope>
</reference>
<evidence type="ECO:0000313" key="4">
    <source>
        <dbReference type="Proteomes" id="UP001652625"/>
    </source>
</evidence>
<evidence type="ECO:0000313" key="5">
    <source>
        <dbReference type="RefSeq" id="XP_065643215.1"/>
    </source>
</evidence>
<dbReference type="PANTHER" id="PTHR11176">
    <property type="entry name" value="BOULE-RELATED"/>
    <property type="match status" value="1"/>
</dbReference>
<proteinExistence type="predicted"/>
<dbReference type="GeneID" id="105847257"/>
<dbReference type="RefSeq" id="XP_065643215.1">
    <property type="nucleotide sequence ID" value="XM_065787143.1"/>
</dbReference>
<organism evidence="4 5">
    <name type="scientific">Hydra vulgaris</name>
    <name type="common">Hydra</name>
    <name type="synonym">Hydra attenuata</name>
    <dbReference type="NCBI Taxonomy" id="6087"/>
    <lineage>
        <taxon>Eukaryota</taxon>
        <taxon>Metazoa</taxon>
        <taxon>Cnidaria</taxon>
        <taxon>Hydrozoa</taxon>
        <taxon>Hydroidolina</taxon>
        <taxon>Anthoathecata</taxon>
        <taxon>Aplanulata</taxon>
        <taxon>Hydridae</taxon>
        <taxon>Hydra</taxon>
    </lineage>
</organism>
<gene>
    <name evidence="5" type="primary">LOC105847257</name>
</gene>
<feature type="domain" description="RRM" evidence="3">
    <location>
        <begin position="103"/>
        <end position="179"/>
    </location>
</feature>